<dbReference type="KEGG" id="fnf:BSQ88_01780"/>
<comment type="caution">
    <text evidence="1">The sequence shown here is derived from an EMBL/GenBank/DDBJ whole genome shotgun (WGS) entry which is preliminary data.</text>
</comment>
<name>A0A162ITB9_9FUSO</name>
<organism evidence="1 2">
    <name type="scientific">Fusobacterium necrophorum subsp. funduliforme</name>
    <dbReference type="NCBI Taxonomy" id="143387"/>
    <lineage>
        <taxon>Bacteria</taxon>
        <taxon>Fusobacteriati</taxon>
        <taxon>Fusobacteriota</taxon>
        <taxon>Fusobacteriia</taxon>
        <taxon>Fusobacteriales</taxon>
        <taxon>Fusobacteriaceae</taxon>
        <taxon>Fusobacterium</taxon>
    </lineage>
</organism>
<protein>
    <submittedName>
        <fullName evidence="1">Uncharacterized protein</fullName>
    </submittedName>
</protein>
<proteinExistence type="predicted"/>
<dbReference type="Proteomes" id="UP000075816">
    <property type="component" value="Unassembled WGS sequence"/>
</dbReference>
<dbReference type="AlphaFoldDB" id="A0A162ITB9"/>
<reference evidence="1 2" key="1">
    <citation type="submission" date="2016-03" db="EMBL/GenBank/DDBJ databases">
        <title>Comparative genomics of human isolates of Fusobacterium necrophorum.</title>
        <authorList>
            <person name="Jensen A."/>
            <person name="Bank S."/>
            <person name="Andersen P.S."/>
            <person name="Kristensen L.H."/>
            <person name="Prag J."/>
        </authorList>
    </citation>
    <scope>NUCLEOTIDE SEQUENCE [LARGE SCALE GENOMIC DNA]</scope>
    <source>
        <strain evidence="1 2">LS_1264</strain>
    </source>
</reference>
<gene>
    <name evidence="1" type="ORF">A2J07_03675</name>
</gene>
<dbReference type="EMBL" id="LVEA01000031">
    <property type="protein sequence ID" value="KYL04423.1"/>
    <property type="molecule type" value="Genomic_DNA"/>
</dbReference>
<evidence type="ECO:0000313" key="2">
    <source>
        <dbReference type="Proteomes" id="UP000075816"/>
    </source>
</evidence>
<dbReference type="Pfam" id="PF20330">
    <property type="entry name" value="DUF6625"/>
    <property type="match status" value="1"/>
</dbReference>
<sequence>MEKKEKKLVFILPYFGTFPSYFSLFLKSCEYNPEVDWLIYTDNRTGYSYPKNVIVRYITLEEIRERIEKSIGFSISLHRAYKLCDFRPIYGDIFQDDIKEYQYWGHCDCDLIFGDIKKFVFPLLEQKYHKLFFLGHCTLYQNNIENNTLYRKTKRYKTVFTTSNSLHFDEEFQDSINTIFLANKRRIYLEHLEANIDAMKSYFYTVKYDFKKSKYVAQKETESLFLFDHGKIIKYNQNFSKEIISKEYLYIHLQERNMKMEIDTEEYYKIIPNMFQSLEVSSITKENFKSIHKGNFNMQYFLIRWKRLKQKLGRMVGFHR</sequence>
<dbReference type="RefSeq" id="WP_005958830.1">
    <property type="nucleotide sequence ID" value="NZ_CAXOUJ010000028.1"/>
</dbReference>
<dbReference type="InterPro" id="IPR046733">
    <property type="entry name" value="DUF6625"/>
</dbReference>
<dbReference type="eggNOG" id="ENOG502ZCE3">
    <property type="taxonomic scope" value="Bacteria"/>
</dbReference>
<evidence type="ECO:0000313" key="1">
    <source>
        <dbReference type="EMBL" id="KYL04423.1"/>
    </source>
</evidence>
<accession>A0A162ITB9</accession>